<dbReference type="RefSeq" id="WP_213429874.1">
    <property type="nucleotide sequence ID" value="NZ_AP031286.1"/>
</dbReference>
<keyword evidence="2" id="KW-1185">Reference proteome</keyword>
<protein>
    <submittedName>
        <fullName evidence="1">Uncharacterized protein</fullName>
    </submittedName>
</protein>
<comment type="caution">
    <text evidence="1">The sequence shown here is derived from an EMBL/GenBank/DDBJ whole genome shotgun (WGS) entry which is preliminary data.</text>
</comment>
<dbReference type="EMBL" id="CALYLO010000001">
    <property type="protein sequence ID" value="CAH8243969.1"/>
    <property type="molecule type" value="Genomic_DNA"/>
</dbReference>
<organism evidence="1 2">
    <name type="scientific">Paenibacillus melissococcoides</name>
    <dbReference type="NCBI Taxonomy" id="2912268"/>
    <lineage>
        <taxon>Bacteria</taxon>
        <taxon>Bacillati</taxon>
        <taxon>Bacillota</taxon>
        <taxon>Bacilli</taxon>
        <taxon>Bacillales</taxon>
        <taxon>Paenibacillaceae</taxon>
        <taxon>Paenibacillus</taxon>
    </lineage>
</organism>
<proteinExistence type="predicted"/>
<evidence type="ECO:0000313" key="2">
    <source>
        <dbReference type="Proteomes" id="UP001154322"/>
    </source>
</evidence>
<gene>
    <name evidence="1" type="ORF">WJ0W_001208</name>
</gene>
<accession>A0ABM9FYA0</accession>
<reference evidence="1" key="1">
    <citation type="submission" date="2022-06" db="EMBL/GenBank/DDBJ databases">
        <authorList>
            <person name="Dietemann V."/>
            <person name="Ory F."/>
            <person name="Dainat B."/>
            <person name="Oberhansli S."/>
        </authorList>
    </citation>
    <scope>NUCLEOTIDE SEQUENCE</scope>
    <source>
        <strain evidence="1">Ena-SAMPLE-TAB-26-04-2022-14:26:32:270-5432</strain>
    </source>
</reference>
<evidence type="ECO:0000313" key="1">
    <source>
        <dbReference type="EMBL" id="CAH8243969.1"/>
    </source>
</evidence>
<dbReference type="Proteomes" id="UP001154322">
    <property type="component" value="Unassembled WGS sequence"/>
</dbReference>
<name>A0ABM9FYA0_9BACL</name>
<sequence>MAHDEQRALEPIEFIQMLHAVDDFYGHPFILLDWQREIIRDVYGTVNDKGYRQYRYAYRADILLRS</sequence>